<evidence type="ECO:0000313" key="1">
    <source>
        <dbReference type="EMBL" id="KUG05139.1"/>
    </source>
</evidence>
<protein>
    <submittedName>
        <fullName evidence="1">Uncharacterized protein</fullName>
    </submittedName>
</protein>
<proteinExistence type="predicted"/>
<dbReference type="AlphaFoldDB" id="A0A0W8E9J6"/>
<comment type="caution">
    <text evidence="1">The sequence shown here is derived from an EMBL/GenBank/DDBJ whole genome shotgun (WGS) entry which is preliminary data.</text>
</comment>
<gene>
    <name evidence="1" type="ORF">ASZ90_017460</name>
</gene>
<reference evidence="1" key="1">
    <citation type="journal article" date="2015" name="Proc. Natl. Acad. Sci. U.S.A.">
        <title>Networks of energetic and metabolic interactions define dynamics in microbial communities.</title>
        <authorList>
            <person name="Embree M."/>
            <person name="Liu J.K."/>
            <person name="Al-Bassam M.M."/>
            <person name="Zengler K."/>
        </authorList>
    </citation>
    <scope>NUCLEOTIDE SEQUENCE</scope>
</reference>
<sequence length="47" mass="5038">MGNLVDIDPLKVTMDVIGKRVELGHRVFPGDKYSAGPAARPAFSLVV</sequence>
<dbReference type="EMBL" id="LNQE01001829">
    <property type="protein sequence ID" value="KUG05139.1"/>
    <property type="molecule type" value="Genomic_DNA"/>
</dbReference>
<organism evidence="1">
    <name type="scientific">hydrocarbon metagenome</name>
    <dbReference type="NCBI Taxonomy" id="938273"/>
    <lineage>
        <taxon>unclassified sequences</taxon>
        <taxon>metagenomes</taxon>
        <taxon>ecological metagenomes</taxon>
    </lineage>
</organism>
<name>A0A0W8E9J6_9ZZZZ</name>
<accession>A0A0W8E9J6</accession>